<sequence length="816" mass="81637">MRATKRAFFIRSGAACAAAAVLIGGTFAASTATAAPSTNTAPSSIATAIPSAPTTQLPAETTLPDGLAEAIRRDLGKSIEEFNADGTVAAKAADVQASLTAADPSAVVSVEGDTINVKTSDPGAAKTAAGNSKAKVSTPQAPPLVAKQHSDLATVLADYAEKFGVTNLQSIMTDGNGNVVIRTGDAITDSPAPTSRTFMASTEYSTDDFASNYANVVIESAPGPVAAFATDVTNGQGYLALAGKSVFACSIGWNGFDAAGKAAVISAGHCAEDGTATETALSNPATEPAVGGQGGGFTAVLGTFGASQFGGPNNSPVTGDVNGPASGLGNIGTDVSVIDGINPDLNQLAKVTDWTTPDTPKSSGPVVTGVSTAVVGTDVCKSGRTTGWSCSKVDEVGYFFVAGKNYPADSAACDPVATVPECNDIRGVRGFGSKALVADRGDSGGAIIAGSLAVGMVSAGIPGVISYGVDLKDALAHTEGYTVKISLETPKVTTSAPVYRQGAVTGTLAGAPAGTTVSVTIDGKTTDAAVGQGATWSVDAPNKFGTFDVTAQARNGFSTSEITKASVTVIKETLAAPAITSPADGSSVAAPVTTITGNGKPGATVELSGDVTGTVKVGGDGKWSFTLPSALDGLGWYTVTAKQILADWNDSVKTTSDFTVAPDAPAVTSPTNGQAFLFNEGPSVISGTNMEDARVQVTMNGKQYNAVVEGTTWSVTLDAPLNAGNYAITTVQQWGDFQSLTGTYAFVVNAEPQPEPTTPPATQEPTTAATAAPAPAANNDLASTGASGSTMLLGVAGGLLVLGGAAFMIFRRRSSK</sequence>
<dbReference type="NCBIfam" id="TIGR01167">
    <property type="entry name" value="LPXTG_anchor"/>
    <property type="match status" value="1"/>
</dbReference>
<dbReference type="SUPFAM" id="SSF50494">
    <property type="entry name" value="Trypsin-like serine proteases"/>
    <property type="match status" value="1"/>
</dbReference>
<dbReference type="Gene3D" id="2.40.10.10">
    <property type="entry name" value="Trypsin-like serine proteases"/>
    <property type="match status" value="2"/>
</dbReference>
<dbReference type="Gene3D" id="2.60.40.10">
    <property type="entry name" value="Immunoglobulins"/>
    <property type="match status" value="3"/>
</dbReference>
<evidence type="ECO:0000313" key="10">
    <source>
        <dbReference type="Proteomes" id="UP000182725"/>
    </source>
</evidence>
<dbReference type="GO" id="GO:0004252">
    <property type="term" value="F:serine-type endopeptidase activity"/>
    <property type="evidence" value="ECO:0007669"/>
    <property type="project" value="InterPro"/>
</dbReference>
<dbReference type="InterPro" id="IPR009003">
    <property type="entry name" value="Peptidase_S1_PA"/>
</dbReference>
<keyword evidence="2" id="KW-0964">Secreted</keyword>
<feature type="region of interest" description="Disordered" evidence="5">
    <location>
        <begin position="751"/>
        <end position="782"/>
    </location>
</feature>
<dbReference type="InterPro" id="IPR018114">
    <property type="entry name" value="TRYPSIN_HIS"/>
</dbReference>
<dbReference type="InterPro" id="IPR013783">
    <property type="entry name" value="Ig-like_fold"/>
</dbReference>
<protein>
    <submittedName>
        <fullName evidence="9">LPXTG-motif cell wall anchor domain-containing protein</fullName>
    </submittedName>
</protein>
<dbReference type="CDD" id="cd21112">
    <property type="entry name" value="alphaLP-like"/>
    <property type="match status" value="1"/>
</dbReference>
<name>A0A1H5MJM9_9MICC</name>
<keyword evidence="6" id="KW-0472">Membrane</keyword>
<keyword evidence="6" id="KW-1133">Transmembrane helix</keyword>
<gene>
    <name evidence="9" type="ORF">SAMN04489740_2985</name>
</gene>
<keyword evidence="4" id="KW-0572">Peptidoglycan-anchor</keyword>
<dbReference type="NCBIfam" id="NF033510">
    <property type="entry name" value="Ca_tandemer"/>
    <property type="match status" value="2"/>
</dbReference>
<evidence type="ECO:0000256" key="4">
    <source>
        <dbReference type="ARBA" id="ARBA00023088"/>
    </source>
</evidence>
<feature type="domain" description="Gram-positive cocci surface proteins LPxTG" evidence="8">
    <location>
        <begin position="781"/>
        <end position="816"/>
    </location>
</feature>
<dbReference type="PROSITE" id="PS50847">
    <property type="entry name" value="GRAM_POS_ANCHORING"/>
    <property type="match status" value="1"/>
</dbReference>
<evidence type="ECO:0000313" key="9">
    <source>
        <dbReference type="EMBL" id="SEE89605.1"/>
    </source>
</evidence>
<dbReference type="RefSeq" id="WP_074712267.1">
    <property type="nucleotide sequence ID" value="NZ_FNTV01000001.1"/>
</dbReference>
<keyword evidence="3 7" id="KW-0732">Signal</keyword>
<feature type="compositionally biased region" description="Low complexity" evidence="5">
    <location>
        <begin position="760"/>
        <end position="777"/>
    </location>
</feature>
<feature type="transmembrane region" description="Helical" evidence="6">
    <location>
        <begin position="791"/>
        <end position="810"/>
    </location>
</feature>
<evidence type="ECO:0000256" key="6">
    <source>
        <dbReference type="SAM" id="Phobius"/>
    </source>
</evidence>
<feature type="region of interest" description="Disordered" evidence="5">
    <location>
        <begin position="119"/>
        <end position="141"/>
    </location>
</feature>
<dbReference type="GO" id="GO:0005975">
    <property type="term" value="P:carbohydrate metabolic process"/>
    <property type="evidence" value="ECO:0007669"/>
    <property type="project" value="UniProtKB-ARBA"/>
</dbReference>
<dbReference type="EMBL" id="FNTV01000001">
    <property type="protein sequence ID" value="SEE89605.1"/>
    <property type="molecule type" value="Genomic_DNA"/>
</dbReference>
<feature type="signal peptide" evidence="7">
    <location>
        <begin position="1"/>
        <end position="34"/>
    </location>
</feature>
<evidence type="ECO:0000256" key="2">
    <source>
        <dbReference type="ARBA" id="ARBA00022525"/>
    </source>
</evidence>
<evidence type="ECO:0000256" key="3">
    <source>
        <dbReference type="ARBA" id="ARBA00022729"/>
    </source>
</evidence>
<dbReference type="Proteomes" id="UP000182725">
    <property type="component" value="Unassembled WGS sequence"/>
</dbReference>
<evidence type="ECO:0000256" key="1">
    <source>
        <dbReference type="ARBA" id="ARBA00022512"/>
    </source>
</evidence>
<evidence type="ECO:0000256" key="5">
    <source>
        <dbReference type="SAM" id="MobiDB-lite"/>
    </source>
</evidence>
<dbReference type="InterPro" id="IPR043504">
    <property type="entry name" value="Peptidase_S1_PA_chymotrypsin"/>
</dbReference>
<keyword evidence="1" id="KW-0134">Cell wall</keyword>
<feature type="chain" id="PRO_5010220171" evidence="7">
    <location>
        <begin position="35"/>
        <end position="816"/>
    </location>
</feature>
<evidence type="ECO:0000256" key="7">
    <source>
        <dbReference type="SAM" id="SignalP"/>
    </source>
</evidence>
<proteinExistence type="predicted"/>
<organism evidence="9 10">
    <name type="scientific">Arthrobacter alpinus</name>
    <dbReference type="NCBI Taxonomy" id="656366"/>
    <lineage>
        <taxon>Bacteria</taxon>
        <taxon>Bacillati</taxon>
        <taxon>Actinomycetota</taxon>
        <taxon>Actinomycetes</taxon>
        <taxon>Micrococcales</taxon>
        <taxon>Micrococcaceae</taxon>
        <taxon>Arthrobacter</taxon>
    </lineage>
</organism>
<accession>A0A1H5MJM9</accession>
<dbReference type="AlphaFoldDB" id="A0A1H5MJM9"/>
<reference evidence="9 10" key="1">
    <citation type="submission" date="2016-10" db="EMBL/GenBank/DDBJ databases">
        <authorList>
            <person name="de Groot N.N."/>
        </authorList>
    </citation>
    <scope>NUCLEOTIDE SEQUENCE [LARGE SCALE GENOMIC DNA]</scope>
    <source>
        <strain evidence="9 10">DSM 22274</strain>
    </source>
</reference>
<keyword evidence="6" id="KW-0812">Transmembrane</keyword>
<evidence type="ECO:0000259" key="8">
    <source>
        <dbReference type="PROSITE" id="PS50847"/>
    </source>
</evidence>
<dbReference type="InterPro" id="IPR019931">
    <property type="entry name" value="LPXTG_anchor"/>
</dbReference>
<dbReference type="GO" id="GO:0006508">
    <property type="term" value="P:proteolysis"/>
    <property type="evidence" value="ECO:0007669"/>
    <property type="project" value="InterPro"/>
</dbReference>
<dbReference type="PROSITE" id="PS00134">
    <property type="entry name" value="TRYPSIN_HIS"/>
    <property type="match status" value="1"/>
</dbReference>